<dbReference type="PANTHER" id="PTHR11732">
    <property type="entry name" value="ALDO/KETO REDUCTASE"/>
    <property type="match status" value="1"/>
</dbReference>
<evidence type="ECO:0000256" key="2">
    <source>
        <dbReference type="SAM" id="Phobius"/>
    </source>
</evidence>
<feature type="domain" description="NADP-dependent oxidoreductase" evidence="4">
    <location>
        <begin position="25"/>
        <end position="331"/>
    </location>
</feature>
<keyword evidence="2" id="KW-1133">Transmembrane helix</keyword>
<keyword evidence="2" id="KW-0812">Transmembrane</keyword>
<dbReference type="InterPro" id="IPR018170">
    <property type="entry name" value="Aldo/ket_reductase_CS"/>
</dbReference>
<dbReference type="Pfam" id="PF00248">
    <property type="entry name" value="Aldo_ket_red"/>
    <property type="match status" value="1"/>
</dbReference>
<proteinExistence type="predicted"/>
<evidence type="ECO:0000313" key="5">
    <source>
        <dbReference type="WBParaSite" id="EVEC_0001280901-mRNA-1"/>
    </source>
</evidence>
<dbReference type="PROSITE" id="PS00798">
    <property type="entry name" value="ALDOKETO_REDUCTASE_1"/>
    <property type="match status" value="1"/>
</dbReference>
<accession>A0A0N4VP86</accession>
<dbReference type="InterPro" id="IPR020471">
    <property type="entry name" value="AKR"/>
</dbReference>
<sequence length="418" mass="49003">TDIWVFFFFFFELGIDSVSASLATEPDVLKDSLRTALDIGYRLIDTAQVYGNEATIGEVLHEYFSSGKLKREEVYIMTKFSLRFSPKQMRAKGDLHSACLAVAKIALRMLPFYVYTPEDIQRCFEKQLKDLQVDYVDLYLMHSPCIGENVFNESSGRFEPKITDGEFNFVFIDYNPVQIWRCLEDFYEDGRAKAIGLSNFNIKQVQQVLDRCAIWPYNLQVEAHLYWPQDEMLEFCETNRITLTAFAPLGSPNRKTCDPSTYWPEGEPLKDSCVLELSEKYKKSAAQILLRYLIQRGIIVIPKSTNPDRLKENFNIFDFKISDEDMNKLKNVPTRQRLFVFGWLLFILLYKTICNRINLTQIIERFFKSRYFPFDDVDRIKVRRLMGEEIPEEELKKQEEGNKTEEESDVSTDEKRKP</sequence>
<reference evidence="5" key="1">
    <citation type="submission" date="2017-02" db="UniProtKB">
        <authorList>
            <consortium name="WormBaseParasite"/>
        </authorList>
    </citation>
    <scope>IDENTIFICATION</scope>
</reference>
<dbReference type="AlphaFoldDB" id="A0A0N4VP86"/>
<feature type="compositionally biased region" description="Basic and acidic residues" evidence="1">
    <location>
        <begin position="393"/>
        <end position="405"/>
    </location>
</feature>
<dbReference type="Gene3D" id="3.20.20.100">
    <property type="entry name" value="NADP-dependent oxidoreductase domain"/>
    <property type="match status" value="1"/>
</dbReference>
<name>A0A0N4VP86_ENTVE</name>
<evidence type="ECO:0000256" key="3">
    <source>
        <dbReference type="SAM" id="SignalP"/>
    </source>
</evidence>
<evidence type="ECO:0000259" key="4">
    <source>
        <dbReference type="Pfam" id="PF00248"/>
    </source>
</evidence>
<protein>
    <submittedName>
        <fullName evidence="5">Aldo_ket_red domain-containing protein</fullName>
    </submittedName>
</protein>
<dbReference type="GO" id="GO:0016491">
    <property type="term" value="F:oxidoreductase activity"/>
    <property type="evidence" value="ECO:0007669"/>
    <property type="project" value="InterPro"/>
</dbReference>
<evidence type="ECO:0000256" key="1">
    <source>
        <dbReference type="SAM" id="MobiDB-lite"/>
    </source>
</evidence>
<keyword evidence="3" id="KW-0732">Signal</keyword>
<organism evidence="5">
    <name type="scientific">Enterobius vermicularis</name>
    <name type="common">Human pinworm</name>
    <dbReference type="NCBI Taxonomy" id="51028"/>
    <lineage>
        <taxon>Eukaryota</taxon>
        <taxon>Metazoa</taxon>
        <taxon>Ecdysozoa</taxon>
        <taxon>Nematoda</taxon>
        <taxon>Chromadorea</taxon>
        <taxon>Rhabditida</taxon>
        <taxon>Spirurina</taxon>
        <taxon>Oxyuridomorpha</taxon>
        <taxon>Oxyuroidea</taxon>
        <taxon>Oxyuridae</taxon>
        <taxon>Enterobius</taxon>
    </lineage>
</organism>
<dbReference type="InterPro" id="IPR023210">
    <property type="entry name" value="NADP_OxRdtase_dom"/>
</dbReference>
<dbReference type="PROSITE" id="PS00063">
    <property type="entry name" value="ALDOKETO_REDUCTASE_3"/>
    <property type="match status" value="1"/>
</dbReference>
<keyword evidence="2" id="KW-0472">Membrane</keyword>
<dbReference type="WBParaSite" id="EVEC_0001280901-mRNA-1">
    <property type="protein sequence ID" value="EVEC_0001280901-mRNA-1"/>
    <property type="gene ID" value="EVEC_0001280901"/>
</dbReference>
<dbReference type="InterPro" id="IPR036812">
    <property type="entry name" value="NAD(P)_OxRdtase_dom_sf"/>
</dbReference>
<dbReference type="PRINTS" id="PR00069">
    <property type="entry name" value="ALDKETRDTASE"/>
</dbReference>
<feature type="chain" id="PRO_5005887703" evidence="3">
    <location>
        <begin position="21"/>
        <end position="418"/>
    </location>
</feature>
<feature type="transmembrane region" description="Helical" evidence="2">
    <location>
        <begin position="338"/>
        <end position="359"/>
    </location>
</feature>
<feature type="signal peptide" evidence="3">
    <location>
        <begin position="1"/>
        <end position="20"/>
    </location>
</feature>
<dbReference type="SUPFAM" id="SSF51430">
    <property type="entry name" value="NAD(P)-linked oxidoreductase"/>
    <property type="match status" value="1"/>
</dbReference>
<dbReference type="PROSITE" id="PS00062">
    <property type="entry name" value="ALDOKETO_REDUCTASE_2"/>
    <property type="match status" value="1"/>
</dbReference>
<feature type="region of interest" description="Disordered" evidence="1">
    <location>
        <begin position="393"/>
        <end position="418"/>
    </location>
</feature>